<sequence>MSLFDTEYLVVGGAAAGKPMLKGRHYSLLWWTGDTWTLQYLPGGGTARASMVRTLPGGQFTCDDGSCVAITQRCDLLTDCPDYTDEVDCHIVQVRTKIILPIYHLLKVY</sequence>
<dbReference type="EMBL" id="JACEEZ010025244">
    <property type="protein sequence ID" value="KAG0702853.1"/>
    <property type="molecule type" value="Genomic_DNA"/>
</dbReference>
<keyword evidence="4" id="KW-1185">Reference proteome</keyword>
<reference evidence="3" key="1">
    <citation type="submission" date="2020-07" db="EMBL/GenBank/DDBJ databases">
        <title>The High-quality genome of the commercially important snow crab, Chionoecetes opilio.</title>
        <authorList>
            <person name="Jeong J.-H."/>
            <person name="Ryu S."/>
        </authorList>
    </citation>
    <scope>NUCLEOTIDE SEQUENCE</scope>
    <source>
        <strain evidence="3">MADBK_172401_WGS</strain>
        <tissue evidence="3">Digestive gland</tissue>
    </source>
</reference>
<dbReference type="SMART" id="SM00192">
    <property type="entry name" value="LDLa"/>
    <property type="match status" value="1"/>
</dbReference>
<dbReference type="InterPro" id="IPR023415">
    <property type="entry name" value="LDLR_class-A_CS"/>
</dbReference>
<name>A0A8J5CFE5_CHIOP</name>
<dbReference type="InterPro" id="IPR036055">
    <property type="entry name" value="LDL_receptor-like_sf"/>
</dbReference>
<evidence type="ECO:0000313" key="4">
    <source>
        <dbReference type="Proteomes" id="UP000770661"/>
    </source>
</evidence>
<evidence type="ECO:0000256" key="2">
    <source>
        <dbReference type="PROSITE-ProRule" id="PRU00124"/>
    </source>
</evidence>
<feature type="disulfide bond" evidence="2">
    <location>
        <begin position="74"/>
        <end position="89"/>
    </location>
</feature>
<keyword evidence="1 2" id="KW-1015">Disulfide bond</keyword>
<dbReference type="PROSITE" id="PS50068">
    <property type="entry name" value="LDLRA_2"/>
    <property type="match status" value="1"/>
</dbReference>
<accession>A0A8J5CFE5</accession>
<dbReference type="InterPro" id="IPR002172">
    <property type="entry name" value="LDrepeatLR_classA_rpt"/>
</dbReference>
<evidence type="ECO:0000313" key="3">
    <source>
        <dbReference type="EMBL" id="KAG0702853.1"/>
    </source>
</evidence>
<proteinExistence type="predicted"/>
<keyword evidence="3" id="KW-0449">Lipoprotein</keyword>
<dbReference type="CDD" id="cd00112">
    <property type="entry name" value="LDLa"/>
    <property type="match status" value="1"/>
</dbReference>
<gene>
    <name evidence="3" type="primary">lrp-1_0</name>
    <name evidence="3" type="ORF">GWK47_025004</name>
</gene>
<dbReference type="Proteomes" id="UP000770661">
    <property type="component" value="Unassembled WGS sequence"/>
</dbReference>
<dbReference type="AlphaFoldDB" id="A0A8J5CFE5"/>
<dbReference type="Gene3D" id="4.10.400.10">
    <property type="entry name" value="Low-density Lipoprotein Receptor"/>
    <property type="match status" value="1"/>
</dbReference>
<dbReference type="Pfam" id="PF00057">
    <property type="entry name" value="Ldl_recept_a"/>
    <property type="match status" value="1"/>
</dbReference>
<keyword evidence="3" id="KW-0675">Receptor</keyword>
<dbReference type="SUPFAM" id="SSF57424">
    <property type="entry name" value="LDL receptor-like module"/>
    <property type="match status" value="1"/>
</dbReference>
<organism evidence="3 4">
    <name type="scientific">Chionoecetes opilio</name>
    <name type="common">Atlantic snow crab</name>
    <name type="synonym">Cancer opilio</name>
    <dbReference type="NCBI Taxonomy" id="41210"/>
    <lineage>
        <taxon>Eukaryota</taxon>
        <taxon>Metazoa</taxon>
        <taxon>Ecdysozoa</taxon>
        <taxon>Arthropoda</taxon>
        <taxon>Crustacea</taxon>
        <taxon>Multicrustacea</taxon>
        <taxon>Malacostraca</taxon>
        <taxon>Eumalacostraca</taxon>
        <taxon>Eucarida</taxon>
        <taxon>Decapoda</taxon>
        <taxon>Pleocyemata</taxon>
        <taxon>Brachyura</taxon>
        <taxon>Eubrachyura</taxon>
        <taxon>Majoidea</taxon>
        <taxon>Majidae</taxon>
        <taxon>Chionoecetes</taxon>
    </lineage>
</organism>
<feature type="disulfide bond" evidence="2">
    <location>
        <begin position="62"/>
        <end position="80"/>
    </location>
</feature>
<comment type="caution">
    <text evidence="3">The sequence shown here is derived from an EMBL/GenBank/DDBJ whole genome shotgun (WGS) entry which is preliminary data.</text>
</comment>
<dbReference type="OrthoDB" id="6515930at2759"/>
<dbReference type="PROSITE" id="PS01209">
    <property type="entry name" value="LDLRA_1"/>
    <property type="match status" value="1"/>
</dbReference>
<evidence type="ECO:0000256" key="1">
    <source>
        <dbReference type="ARBA" id="ARBA00023157"/>
    </source>
</evidence>
<protein>
    <submittedName>
        <fullName evidence="3">Low-density lipoprotein receptor-related protein</fullName>
    </submittedName>
</protein>
<comment type="caution">
    <text evidence="2">Lacks conserved residue(s) required for the propagation of feature annotation.</text>
</comment>